<proteinExistence type="predicted"/>
<feature type="domain" description="Coenzyme Q-binding protein COQ10 START" evidence="1">
    <location>
        <begin position="235"/>
        <end position="338"/>
    </location>
</feature>
<keyword evidence="3" id="KW-1185">Reference proteome</keyword>
<dbReference type="Pfam" id="PF03364">
    <property type="entry name" value="Polyketide_cyc"/>
    <property type="match status" value="2"/>
</dbReference>
<evidence type="ECO:0000259" key="1">
    <source>
        <dbReference type="Pfam" id="PF03364"/>
    </source>
</evidence>
<dbReference type="SUPFAM" id="SSF55961">
    <property type="entry name" value="Bet v1-like"/>
    <property type="match status" value="2"/>
</dbReference>
<comment type="caution">
    <text evidence="2">The sequence shown here is derived from an EMBL/GenBank/DDBJ whole genome shotgun (WGS) entry which is preliminary data.</text>
</comment>
<protein>
    <recommendedName>
        <fullName evidence="1">Coenzyme Q-binding protein COQ10 START domain-containing protein</fullName>
    </recommendedName>
</protein>
<organism evidence="2 3">
    <name type="scientific">Morella rubra</name>
    <name type="common">Chinese bayberry</name>
    <dbReference type="NCBI Taxonomy" id="262757"/>
    <lineage>
        <taxon>Eukaryota</taxon>
        <taxon>Viridiplantae</taxon>
        <taxon>Streptophyta</taxon>
        <taxon>Embryophyta</taxon>
        <taxon>Tracheophyta</taxon>
        <taxon>Spermatophyta</taxon>
        <taxon>Magnoliopsida</taxon>
        <taxon>eudicotyledons</taxon>
        <taxon>Gunneridae</taxon>
        <taxon>Pentapetalae</taxon>
        <taxon>rosids</taxon>
        <taxon>fabids</taxon>
        <taxon>Fagales</taxon>
        <taxon>Myricaceae</taxon>
        <taxon>Morella</taxon>
    </lineage>
</organism>
<gene>
    <name evidence="2" type="ORF">CJ030_MR8G006641</name>
</gene>
<evidence type="ECO:0000313" key="3">
    <source>
        <dbReference type="Proteomes" id="UP000516437"/>
    </source>
</evidence>
<name>A0A6A1UT21_9ROSI</name>
<dbReference type="EMBL" id="RXIC02000026">
    <property type="protein sequence ID" value="KAB1203463.1"/>
    <property type="molecule type" value="Genomic_DNA"/>
</dbReference>
<dbReference type="PANTHER" id="PTHR34060:SF1">
    <property type="entry name" value="POLYKETIDE CYCLASE _ DEHYDRASE AND LIPID TRANSPORT PROTEIN"/>
    <property type="match status" value="1"/>
</dbReference>
<dbReference type="Proteomes" id="UP000516437">
    <property type="component" value="Chromosome 8"/>
</dbReference>
<dbReference type="OrthoDB" id="5732at2759"/>
<dbReference type="InterPro" id="IPR005031">
    <property type="entry name" value="COQ10_START"/>
</dbReference>
<evidence type="ECO:0000313" key="2">
    <source>
        <dbReference type="EMBL" id="KAB1203463.1"/>
    </source>
</evidence>
<dbReference type="PANTHER" id="PTHR34060">
    <property type="entry name" value="POLYKETIDE CYCLASE / DEHYDRASE AND LIPID TRANSPORT PROTEIN"/>
    <property type="match status" value="1"/>
</dbReference>
<reference evidence="2 3" key="1">
    <citation type="journal article" date="2019" name="Plant Biotechnol. J.">
        <title>The red bayberry genome and genetic basis of sex determination.</title>
        <authorList>
            <person name="Jia H.M."/>
            <person name="Jia H.J."/>
            <person name="Cai Q.L."/>
            <person name="Wang Y."/>
            <person name="Zhao H.B."/>
            <person name="Yang W.F."/>
            <person name="Wang G.Y."/>
            <person name="Li Y.H."/>
            <person name="Zhan D.L."/>
            <person name="Shen Y.T."/>
            <person name="Niu Q.F."/>
            <person name="Chang L."/>
            <person name="Qiu J."/>
            <person name="Zhao L."/>
            <person name="Xie H.B."/>
            <person name="Fu W.Y."/>
            <person name="Jin J."/>
            <person name="Li X.W."/>
            <person name="Jiao Y."/>
            <person name="Zhou C.C."/>
            <person name="Tu T."/>
            <person name="Chai C.Y."/>
            <person name="Gao J.L."/>
            <person name="Fan L.J."/>
            <person name="van de Weg E."/>
            <person name="Wang J.Y."/>
            <person name="Gao Z.S."/>
        </authorList>
    </citation>
    <scope>NUCLEOTIDE SEQUENCE [LARGE SCALE GENOMIC DNA]</scope>
    <source>
        <tissue evidence="2">Leaves</tissue>
    </source>
</reference>
<dbReference type="AlphaFoldDB" id="A0A6A1UT21"/>
<dbReference type="Gene3D" id="3.30.530.20">
    <property type="match status" value="2"/>
</dbReference>
<accession>A0A6A1UT21</accession>
<sequence length="364" mass="40804">MRAFPIISFVESSPFSPLLFCAAASASSSSENKTSLTLATPRKNLSLPKSVHHLYCSSRSNFELGGDGNDVGDFSSLDEEEEESVSETGDGVYIEIENLGQNTRRIRSRISIDAPLDTIWNILTDYERLADFIPGLALSQLLQKTNNYARLFQDEYSAPFGDCRGHTDTVDSKLSQRIGSFESNFELGGDGNDVGDFSSLDEEEEESVSETGDGVYIEIENLGQNTRRIRSRISIDAPLDTIWNILTDYERLADFIPGLALSQLLQKTNNYARLFQIGQQNLAFGLKFNAKGIVDCYEKELESLPFGQKRDIDFKMIEGDFQLFEGKWSIEQVVEGRLCKEIKMNLACIREEAQKVVHNTVDVH</sequence>
<feature type="domain" description="Coenzyme Q-binding protein COQ10 START" evidence="1">
    <location>
        <begin position="112"/>
        <end position="150"/>
    </location>
</feature>
<dbReference type="InterPro" id="IPR023393">
    <property type="entry name" value="START-like_dom_sf"/>
</dbReference>